<evidence type="ECO:0000313" key="3">
    <source>
        <dbReference type="EMBL" id="HIZ75732.1"/>
    </source>
</evidence>
<dbReference type="EMBL" id="DXAY01000256">
    <property type="protein sequence ID" value="HIZ75732.1"/>
    <property type="molecule type" value="Genomic_DNA"/>
</dbReference>
<evidence type="ECO:0000256" key="1">
    <source>
        <dbReference type="SAM" id="MobiDB-lite"/>
    </source>
</evidence>
<organism evidence="3 4">
    <name type="scientific">Candidatus Mediterraneibacter stercoravium</name>
    <dbReference type="NCBI Taxonomy" id="2838685"/>
    <lineage>
        <taxon>Bacteria</taxon>
        <taxon>Bacillati</taxon>
        <taxon>Bacillota</taxon>
        <taxon>Clostridia</taxon>
        <taxon>Lachnospirales</taxon>
        <taxon>Lachnospiraceae</taxon>
        <taxon>Mediterraneibacter</taxon>
    </lineage>
</organism>
<dbReference type="Proteomes" id="UP000824116">
    <property type="component" value="Unassembled WGS sequence"/>
</dbReference>
<reference evidence="3" key="1">
    <citation type="journal article" date="2021" name="PeerJ">
        <title>Extensive microbial diversity within the chicken gut microbiome revealed by metagenomics and culture.</title>
        <authorList>
            <person name="Gilroy R."/>
            <person name="Ravi A."/>
            <person name="Getino M."/>
            <person name="Pursley I."/>
            <person name="Horton D.L."/>
            <person name="Alikhan N.F."/>
            <person name="Baker D."/>
            <person name="Gharbi K."/>
            <person name="Hall N."/>
            <person name="Watson M."/>
            <person name="Adriaenssens E.M."/>
            <person name="Foster-Nyarko E."/>
            <person name="Jarju S."/>
            <person name="Secka A."/>
            <person name="Antonio M."/>
            <person name="Oren A."/>
            <person name="Chaudhuri R.R."/>
            <person name="La Ragione R."/>
            <person name="Hildebrand F."/>
            <person name="Pallen M.J."/>
        </authorList>
    </citation>
    <scope>NUCLEOTIDE SEQUENCE</scope>
    <source>
        <strain evidence="3">CHK196-3914</strain>
    </source>
</reference>
<feature type="transmembrane region" description="Helical" evidence="2">
    <location>
        <begin position="152"/>
        <end position="173"/>
    </location>
</feature>
<gene>
    <name evidence="3" type="ORF">H9723_10925</name>
</gene>
<accession>A0A9D2GBI2</accession>
<feature type="transmembrane region" description="Helical" evidence="2">
    <location>
        <begin position="82"/>
        <end position="99"/>
    </location>
</feature>
<dbReference type="AlphaFoldDB" id="A0A9D2GBI2"/>
<keyword evidence="2" id="KW-0472">Membrane</keyword>
<dbReference type="InterPro" id="IPR036259">
    <property type="entry name" value="MFS_trans_sf"/>
</dbReference>
<feature type="transmembrane region" description="Helical" evidence="2">
    <location>
        <begin position="32"/>
        <end position="50"/>
    </location>
</feature>
<name>A0A9D2GBI2_9FIRM</name>
<keyword evidence="2" id="KW-0812">Transmembrane</keyword>
<feature type="transmembrane region" description="Helical" evidence="2">
    <location>
        <begin position="179"/>
        <end position="198"/>
    </location>
</feature>
<evidence type="ECO:0000313" key="4">
    <source>
        <dbReference type="Proteomes" id="UP000824116"/>
    </source>
</evidence>
<keyword evidence="2" id="KW-1133">Transmembrane helix</keyword>
<evidence type="ECO:0008006" key="5">
    <source>
        <dbReference type="Google" id="ProtNLM"/>
    </source>
</evidence>
<feature type="transmembrane region" description="Helical" evidence="2">
    <location>
        <begin position="55"/>
        <end position="76"/>
    </location>
</feature>
<proteinExistence type="predicted"/>
<reference evidence="3" key="2">
    <citation type="submission" date="2021-04" db="EMBL/GenBank/DDBJ databases">
        <authorList>
            <person name="Gilroy R."/>
        </authorList>
    </citation>
    <scope>NUCLEOTIDE SEQUENCE</scope>
    <source>
        <strain evidence="3">CHK196-3914</strain>
    </source>
</reference>
<feature type="region of interest" description="Disordered" evidence="1">
    <location>
        <begin position="236"/>
        <end position="278"/>
    </location>
</feature>
<sequence length="291" mass="32074">MDRILVQIQELTLDDMFTAIADSTRILSRTEMTILIVLAAAGALFCLFGLKIVRFWAAVLGLGAGLSAGTLGAYLIGSDTSYIWIPGAVTGIILAVLGARFYRFGVFLTVWISVTSLCTYIVRPSDWVPAAVCIGAGLIFALITIKSAVFITMLATALCGAALSGTAFCYLLPVRSTLIHVAVCAVLAVIGLLVQLLFESRKKKKQNLRKADEIRKAESTENEVEKARAFVEEIDKEETDETEFLGEDLFEEGSPDEEEDSDIEYLDDDDEEEYFDDDDDIEYFDIDEIKK</sequence>
<feature type="transmembrane region" description="Helical" evidence="2">
    <location>
        <begin position="128"/>
        <end position="145"/>
    </location>
</feature>
<protein>
    <recommendedName>
        <fullName evidence="5">TMEM198/TM7SF3 family protein</fullName>
    </recommendedName>
</protein>
<evidence type="ECO:0000256" key="2">
    <source>
        <dbReference type="SAM" id="Phobius"/>
    </source>
</evidence>
<dbReference type="SUPFAM" id="SSF103473">
    <property type="entry name" value="MFS general substrate transporter"/>
    <property type="match status" value="1"/>
</dbReference>
<feature type="transmembrane region" description="Helical" evidence="2">
    <location>
        <begin position="104"/>
        <end position="122"/>
    </location>
</feature>
<comment type="caution">
    <text evidence="3">The sequence shown here is derived from an EMBL/GenBank/DDBJ whole genome shotgun (WGS) entry which is preliminary data.</text>
</comment>